<dbReference type="EMBL" id="CP002343">
    <property type="protein sequence ID" value="ADU48078.1"/>
    <property type="molecule type" value="Genomic_DNA"/>
</dbReference>
<feature type="region of interest" description="Disordered" evidence="1">
    <location>
        <begin position="1"/>
        <end position="50"/>
    </location>
</feature>
<organism evidence="2 3">
    <name type="scientific">Intrasporangium calvum (strain ATCC 23552 / DSM 43043 / JCM 3097 / NBRC 12989 / NCIMB 10167 / NRRL B-3866 / 7 KIP)</name>
    <dbReference type="NCBI Taxonomy" id="710696"/>
    <lineage>
        <taxon>Bacteria</taxon>
        <taxon>Bacillati</taxon>
        <taxon>Actinomycetota</taxon>
        <taxon>Actinomycetes</taxon>
        <taxon>Micrococcales</taxon>
        <taxon>Intrasporangiaceae</taxon>
        <taxon>Intrasporangium</taxon>
    </lineage>
</organism>
<sequence length="89" mass="9073">MGTQFTGEDQHGDDSVVGSRPGPASPTSPTGTPGSRRPEATAPQTGDEPIDAALQDLARAQAGSLTERIDAGERTQAALRSRLSDLGGT</sequence>
<dbReference type="STRING" id="710696.Intca_1565"/>
<dbReference type="KEGG" id="ica:Intca_1565"/>
<dbReference type="AlphaFoldDB" id="E6S8U1"/>
<feature type="compositionally biased region" description="Low complexity" evidence="1">
    <location>
        <begin position="18"/>
        <end position="35"/>
    </location>
</feature>
<name>E6S8U1_INTC7</name>
<keyword evidence="3" id="KW-1185">Reference proteome</keyword>
<dbReference type="RefSeq" id="WP_013492393.1">
    <property type="nucleotide sequence ID" value="NC_014830.1"/>
</dbReference>
<reference evidence="2 3" key="1">
    <citation type="journal article" date="2010" name="Stand. Genomic Sci.">
        <title>Complete genome sequence of Intrasporangium calvum type strain (7 KIP).</title>
        <authorList>
            <person name="Del Rio T.G."/>
            <person name="Chertkov O."/>
            <person name="Yasawong M."/>
            <person name="Lucas S."/>
            <person name="Deshpande S."/>
            <person name="Cheng J.F."/>
            <person name="Detter C."/>
            <person name="Tapia R."/>
            <person name="Han C."/>
            <person name="Goodwin L."/>
            <person name="Pitluck S."/>
            <person name="Liolios K."/>
            <person name="Ivanova N."/>
            <person name="Mavromatis K."/>
            <person name="Pati A."/>
            <person name="Chen A."/>
            <person name="Palaniappan K."/>
            <person name="Land M."/>
            <person name="Hauser L."/>
            <person name="Chang Y.J."/>
            <person name="Jeffries C.D."/>
            <person name="Rohde M."/>
            <person name="Pukall R."/>
            <person name="Sikorski J."/>
            <person name="Goker M."/>
            <person name="Woyke T."/>
            <person name="Bristow J."/>
            <person name="Eisen J.A."/>
            <person name="Markowitz V."/>
            <person name="Hugenholtz P."/>
            <person name="Kyrpides N.C."/>
            <person name="Klenk H.P."/>
            <person name="Lapidus A."/>
        </authorList>
    </citation>
    <scope>NUCLEOTIDE SEQUENCE [LARGE SCALE GENOMIC DNA]</scope>
    <source>
        <strain evidence="3">ATCC 23552 / DSM 43043 / JCM 3097 / NBRC 12989 / 7 KIP</strain>
    </source>
</reference>
<protein>
    <submittedName>
        <fullName evidence="2">Uncharacterized protein</fullName>
    </submittedName>
</protein>
<proteinExistence type="predicted"/>
<dbReference type="HOGENOM" id="CLU_2450613_0_0_11"/>
<gene>
    <name evidence="2" type="ordered locus">Intca_1565</name>
</gene>
<evidence type="ECO:0000313" key="2">
    <source>
        <dbReference type="EMBL" id="ADU48078.1"/>
    </source>
</evidence>
<evidence type="ECO:0000256" key="1">
    <source>
        <dbReference type="SAM" id="MobiDB-lite"/>
    </source>
</evidence>
<accession>E6S8U1</accession>
<evidence type="ECO:0000313" key="3">
    <source>
        <dbReference type="Proteomes" id="UP000008914"/>
    </source>
</evidence>
<dbReference type="Proteomes" id="UP000008914">
    <property type="component" value="Chromosome"/>
</dbReference>